<dbReference type="EMBL" id="MU151414">
    <property type="protein sequence ID" value="KAF9444008.1"/>
    <property type="molecule type" value="Genomic_DNA"/>
</dbReference>
<dbReference type="Proteomes" id="UP000807342">
    <property type="component" value="Unassembled WGS sequence"/>
</dbReference>
<evidence type="ECO:0000256" key="1">
    <source>
        <dbReference type="SAM" id="MobiDB-lite"/>
    </source>
</evidence>
<comment type="caution">
    <text evidence="2">The sequence shown here is derived from an EMBL/GenBank/DDBJ whole genome shotgun (WGS) entry which is preliminary data.</text>
</comment>
<gene>
    <name evidence="2" type="ORF">P691DRAFT_787274</name>
</gene>
<organism evidence="2 3">
    <name type="scientific">Macrolepiota fuliginosa MF-IS2</name>
    <dbReference type="NCBI Taxonomy" id="1400762"/>
    <lineage>
        <taxon>Eukaryota</taxon>
        <taxon>Fungi</taxon>
        <taxon>Dikarya</taxon>
        <taxon>Basidiomycota</taxon>
        <taxon>Agaricomycotina</taxon>
        <taxon>Agaricomycetes</taxon>
        <taxon>Agaricomycetidae</taxon>
        <taxon>Agaricales</taxon>
        <taxon>Agaricineae</taxon>
        <taxon>Agaricaceae</taxon>
        <taxon>Macrolepiota</taxon>
    </lineage>
</organism>
<name>A0A9P6C041_9AGAR</name>
<reference evidence="2" key="1">
    <citation type="submission" date="2020-11" db="EMBL/GenBank/DDBJ databases">
        <authorList>
            <consortium name="DOE Joint Genome Institute"/>
            <person name="Ahrendt S."/>
            <person name="Riley R."/>
            <person name="Andreopoulos W."/>
            <person name="Labutti K."/>
            <person name="Pangilinan J."/>
            <person name="Ruiz-Duenas F.J."/>
            <person name="Barrasa J.M."/>
            <person name="Sanchez-Garcia M."/>
            <person name="Camarero S."/>
            <person name="Miyauchi S."/>
            <person name="Serrano A."/>
            <person name="Linde D."/>
            <person name="Babiker R."/>
            <person name="Drula E."/>
            <person name="Ayuso-Fernandez I."/>
            <person name="Pacheco R."/>
            <person name="Padilla G."/>
            <person name="Ferreira P."/>
            <person name="Barriuso J."/>
            <person name="Kellner H."/>
            <person name="Castanera R."/>
            <person name="Alfaro M."/>
            <person name="Ramirez L."/>
            <person name="Pisabarro A.G."/>
            <person name="Kuo A."/>
            <person name="Tritt A."/>
            <person name="Lipzen A."/>
            <person name="He G."/>
            <person name="Yan M."/>
            <person name="Ng V."/>
            <person name="Cullen D."/>
            <person name="Martin F."/>
            <person name="Rosso M.-N."/>
            <person name="Henrissat B."/>
            <person name="Hibbett D."/>
            <person name="Martinez A.T."/>
            <person name="Grigoriev I.V."/>
        </authorList>
    </citation>
    <scope>NUCLEOTIDE SEQUENCE</scope>
    <source>
        <strain evidence="2">MF-IS2</strain>
    </source>
</reference>
<proteinExistence type="predicted"/>
<protein>
    <submittedName>
        <fullName evidence="2">Uncharacterized protein</fullName>
    </submittedName>
</protein>
<feature type="region of interest" description="Disordered" evidence="1">
    <location>
        <begin position="127"/>
        <end position="151"/>
    </location>
</feature>
<evidence type="ECO:0000313" key="3">
    <source>
        <dbReference type="Proteomes" id="UP000807342"/>
    </source>
</evidence>
<sequence>MLNPRNSPLENEAGDNHQKQNVTTPRRNLLVLINPCFIPSSLLRPLAAHRVITSPKTSAVDPAISKLSGSTIRLWKYLVESRPVALNVLFCSQTRGPDILSKNKGDVNWLVDPQKSFDDRRLRQKVVSTQRGPQQHWALGTSSKQNLASPSLPIPPLPSTMLELVLVTWVAARVRRRGHMHAPPSSPGRGHHESHGVPLNQTRHPDESDLSNRHDNPGQFSLSEANLRISELQDIATLGGGEWQSEVEVFQATVGLRWRMSSEFSAVSQAPDMLTARSAQSINQPTHPSTFPARVIDNISPSVTPTPSTLPTRLTPSPQVSPSPRQTPTLHPTGRGVELTPLPSRVTSPPSVISQLPALPAFSPFNVTLPFDSDTSPEPNSRFPPQPPITNMIYHSLVPVQSSSLASQVDLSVLLSPSPINFDLCDTFSPSNSELSDLDLGSEIFSFDDQDTMEGIDERLASVTLDSVPSMQDAPTREACDQVYSARNIGRSPNEIRSEIPLGSGVKKTGVHRFTQAKSVGDLHPTSEECAANPLRRSFLHLPI</sequence>
<feature type="compositionally biased region" description="Low complexity" evidence="1">
    <location>
        <begin position="300"/>
        <end position="318"/>
    </location>
</feature>
<feature type="region of interest" description="Disordered" evidence="1">
    <location>
        <begin position="178"/>
        <end position="220"/>
    </location>
</feature>
<accession>A0A9P6C041</accession>
<keyword evidence="3" id="KW-1185">Reference proteome</keyword>
<feature type="compositionally biased region" description="Basic and acidic residues" evidence="1">
    <location>
        <begin position="203"/>
        <end position="216"/>
    </location>
</feature>
<feature type="compositionally biased region" description="Polar residues" evidence="1">
    <location>
        <begin position="320"/>
        <end position="330"/>
    </location>
</feature>
<dbReference type="AlphaFoldDB" id="A0A9P6C041"/>
<feature type="region of interest" description="Disordered" evidence="1">
    <location>
        <begin position="1"/>
        <end position="21"/>
    </location>
</feature>
<feature type="region of interest" description="Disordered" evidence="1">
    <location>
        <begin position="282"/>
        <end position="351"/>
    </location>
</feature>
<evidence type="ECO:0000313" key="2">
    <source>
        <dbReference type="EMBL" id="KAF9444008.1"/>
    </source>
</evidence>